<dbReference type="PANTHER" id="PTHR33064">
    <property type="entry name" value="POL PROTEIN"/>
    <property type="match status" value="1"/>
</dbReference>
<dbReference type="GO" id="GO:0006508">
    <property type="term" value="P:proteolysis"/>
    <property type="evidence" value="ECO:0007669"/>
    <property type="project" value="UniProtKB-KW"/>
</dbReference>
<keyword evidence="7" id="KW-0378">Hydrolase</keyword>
<evidence type="ECO:0000256" key="7">
    <source>
        <dbReference type="ARBA" id="ARBA00022801"/>
    </source>
</evidence>
<dbReference type="SUPFAM" id="SSF56672">
    <property type="entry name" value="DNA/RNA polymerases"/>
    <property type="match status" value="1"/>
</dbReference>
<evidence type="ECO:0000256" key="2">
    <source>
        <dbReference type="ARBA" id="ARBA00022679"/>
    </source>
</evidence>
<evidence type="ECO:0000313" key="12">
    <source>
        <dbReference type="Proteomes" id="UP001146120"/>
    </source>
</evidence>
<dbReference type="GO" id="GO:0004519">
    <property type="term" value="F:endonuclease activity"/>
    <property type="evidence" value="ECO:0007669"/>
    <property type="project" value="UniProtKB-KW"/>
</dbReference>
<keyword evidence="9" id="KW-0472">Membrane</keyword>
<evidence type="ECO:0000256" key="1">
    <source>
        <dbReference type="ARBA" id="ARBA00022670"/>
    </source>
</evidence>
<evidence type="ECO:0000256" key="6">
    <source>
        <dbReference type="ARBA" id="ARBA00022759"/>
    </source>
</evidence>
<dbReference type="PANTHER" id="PTHR33064:SF37">
    <property type="entry name" value="RIBONUCLEASE H"/>
    <property type="match status" value="1"/>
</dbReference>
<keyword evidence="2" id="KW-0808">Transferase</keyword>
<dbReference type="InterPro" id="IPR051320">
    <property type="entry name" value="Viral_Replic_Matur_Polypro"/>
</dbReference>
<dbReference type="Proteomes" id="UP001146120">
    <property type="component" value="Unassembled WGS sequence"/>
</dbReference>
<keyword evidence="12" id="KW-1185">Reference proteome</keyword>
<evidence type="ECO:0000256" key="3">
    <source>
        <dbReference type="ARBA" id="ARBA00022695"/>
    </source>
</evidence>
<dbReference type="AlphaFoldDB" id="A0AAV2YSG6"/>
<evidence type="ECO:0000256" key="8">
    <source>
        <dbReference type="ARBA" id="ARBA00022918"/>
    </source>
</evidence>
<dbReference type="InterPro" id="IPR041373">
    <property type="entry name" value="RT_RNaseH"/>
</dbReference>
<evidence type="ECO:0000313" key="11">
    <source>
        <dbReference type="EMBL" id="DAZ97186.1"/>
    </source>
</evidence>
<keyword evidence="5" id="KW-0064">Aspartyl protease</keyword>
<name>A0AAV2YSG6_9STRA</name>
<dbReference type="GO" id="GO:0003964">
    <property type="term" value="F:RNA-directed DNA polymerase activity"/>
    <property type="evidence" value="ECO:0007669"/>
    <property type="project" value="UniProtKB-KW"/>
</dbReference>
<keyword evidence="9" id="KW-0812">Transmembrane</keyword>
<keyword evidence="6" id="KW-0255">Endonuclease</keyword>
<dbReference type="GO" id="GO:0004190">
    <property type="term" value="F:aspartic-type endopeptidase activity"/>
    <property type="evidence" value="ECO:0007669"/>
    <property type="project" value="UniProtKB-KW"/>
</dbReference>
<keyword evidence="8" id="KW-0695">RNA-directed DNA polymerase</keyword>
<keyword evidence="3" id="KW-0548">Nucleotidyltransferase</keyword>
<dbReference type="InterPro" id="IPR043502">
    <property type="entry name" value="DNA/RNA_pol_sf"/>
</dbReference>
<gene>
    <name evidence="11" type="ORF">N0F65_003817</name>
</gene>
<keyword evidence="1" id="KW-0645">Protease</keyword>
<reference evidence="11" key="2">
    <citation type="journal article" date="2023" name="Microbiol Resour">
        <title>Decontamination and Annotation of the Draft Genome Sequence of the Oomycete Lagenidium giganteum ARSEF 373.</title>
        <authorList>
            <person name="Morgan W.R."/>
            <person name="Tartar A."/>
        </authorList>
    </citation>
    <scope>NUCLEOTIDE SEQUENCE</scope>
    <source>
        <strain evidence="11">ARSEF 373</strain>
    </source>
</reference>
<sequence length="279" mass="31348">MLVHSQKAKPFVIILYVCRWAFGAVIAVIAQERNGAVRPARFVRKVFNGAEVRYTDSEREVLALLKVLDVGFHHLAGSKITVYARYWTLKWLFQSNSMKRVVQWAAMLSPWDLTIVRSDEVPDSLVVLLAASISPRAVFDAILNDVAPLKMTAPDEKICPLPHLTRSDGGFVVTFDEAVKVKEKAGAYGMVQWLLPEWKVLRAAYGYGKDLMVNDSEYQGLIGGLKLAKEHGVKRAMLRPSLSDCRRSNAWSWNQGNDAGIGSIMRPRNSSSNPRFTRW</sequence>
<organism evidence="11 12">
    <name type="scientific">Lagenidium giganteum</name>
    <dbReference type="NCBI Taxonomy" id="4803"/>
    <lineage>
        <taxon>Eukaryota</taxon>
        <taxon>Sar</taxon>
        <taxon>Stramenopiles</taxon>
        <taxon>Oomycota</taxon>
        <taxon>Peronosporomycetes</taxon>
        <taxon>Pythiales</taxon>
        <taxon>Pythiaceae</taxon>
    </lineage>
</organism>
<feature type="domain" description="Reverse transcriptase RNase H-like" evidence="10">
    <location>
        <begin position="8"/>
        <end position="109"/>
    </location>
</feature>
<evidence type="ECO:0000256" key="9">
    <source>
        <dbReference type="SAM" id="Phobius"/>
    </source>
</evidence>
<evidence type="ECO:0000256" key="5">
    <source>
        <dbReference type="ARBA" id="ARBA00022750"/>
    </source>
</evidence>
<evidence type="ECO:0000259" key="10">
    <source>
        <dbReference type="Pfam" id="PF17917"/>
    </source>
</evidence>
<comment type="caution">
    <text evidence="11">The sequence shown here is derived from an EMBL/GenBank/DDBJ whole genome shotgun (WGS) entry which is preliminary data.</text>
</comment>
<accession>A0AAV2YSG6</accession>
<dbReference type="EMBL" id="DAKRPA010000143">
    <property type="protein sequence ID" value="DAZ97186.1"/>
    <property type="molecule type" value="Genomic_DNA"/>
</dbReference>
<keyword evidence="4" id="KW-0540">Nuclease</keyword>
<reference evidence="11" key="1">
    <citation type="submission" date="2022-11" db="EMBL/GenBank/DDBJ databases">
        <authorList>
            <person name="Morgan W.R."/>
            <person name="Tartar A."/>
        </authorList>
    </citation>
    <scope>NUCLEOTIDE SEQUENCE</scope>
    <source>
        <strain evidence="11">ARSEF 373</strain>
    </source>
</reference>
<feature type="transmembrane region" description="Helical" evidence="9">
    <location>
        <begin position="12"/>
        <end position="30"/>
    </location>
</feature>
<protein>
    <recommendedName>
        <fullName evidence="10">Reverse transcriptase RNase H-like domain-containing protein</fullName>
    </recommendedName>
</protein>
<dbReference type="Pfam" id="PF17917">
    <property type="entry name" value="RT_RNaseH"/>
    <property type="match status" value="1"/>
</dbReference>
<proteinExistence type="predicted"/>
<keyword evidence="9" id="KW-1133">Transmembrane helix</keyword>
<evidence type="ECO:0000256" key="4">
    <source>
        <dbReference type="ARBA" id="ARBA00022722"/>
    </source>
</evidence>